<dbReference type="EMBL" id="LKTM01000369">
    <property type="protein sequence ID" value="KQH75740.1"/>
    <property type="molecule type" value="Genomic_DNA"/>
</dbReference>
<comment type="caution">
    <text evidence="2">The sequence shown here is derived from an EMBL/GenBank/DDBJ whole genome shotgun (WGS) entry which is preliminary data.</text>
</comment>
<evidence type="ECO:0000313" key="2">
    <source>
        <dbReference type="EMBL" id="KQH75740.1"/>
    </source>
</evidence>
<dbReference type="Proteomes" id="UP000051677">
    <property type="component" value="Unassembled WGS sequence"/>
</dbReference>
<evidence type="ECO:0000256" key="1">
    <source>
        <dbReference type="SAM" id="MobiDB-lite"/>
    </source>
</evidence>
<gene>
    <name evidence="2" type="ORF">AO501_32140</name>
</gene>
<reference evidence="2 3" key="1">
    <citation type="submission" date="2015-10" db="EMBL/GenBank/DDBJ databases">
        <title>Mycobacterium gordonae draft genome assembly.</title>
        <authorList>
            <person name="Ustinova V."/>
            <person name="Smirnova T."/>
            <person name="Blagodatskikh K."/>
            <person name="Varlamov D."/>
            <person name="Larionova E."/>
            <person name="Chernousova L."/>
        </authorList>
    </citation>
    <scope>NUCLEOTIDE SEQUENCE [LARGE SCALE GENOMIC DNA]</scope>
    <source>
        <strain evidence="2 3">CTRI 14-8773</strain>
    </source>
</reference>
<name>A0A0Q2X340_MYCGO</name>
<sequence length="163" mass="18035">MKLLTALWSPGSVFEMPRTNRAGRDLRRVLEWLLNRDVPDGEIGTALNLAKATYSRRKEADDFPNFAELIAVGEAFGLSAKVLQIAFGWRGEDELVLLNTDEIRQFMDQAGAALFGNERVRRYIESRNDGGDYPLANAVLKIASSDPQSRPDQHGEAGPDATS</sequence>
<organism evidence="2 3">
    <name type="scientific">Mycobacterium gordonae</name>
    <dbReference type="NCBI Taxonomy" id="1778"/>
    <lineage>
        <taxon>Bacteria</taxon>
        <taxon>Bacillati</taxon>
        <taxon>Actinomycetota</taxon>
        <taxon>Actinomycetes</taxon>
        <taxon>Mycobacteriales</taxon>
        <taxon>Mycobacteriaceae</taxon>
        <taxon>Mycobacterium</taxon>
    </lineage>
</organism>
<dbReference type="AlphaFoldDB" id="A0A0Q2X340"/>
<feature type="region of interest" description="Disordered" evidence="1">
    <location>
        <begin position="143"/>
        <end position="163"/>
    </location>
</feature>
<proteinExistence type="predicted"/>
<protein>
    <submittedName>
        <fullName evidence="2">Uncharacterized protein</fullName>
    </submittedName>
</protein>
<accession>A0A0Q2X340</accession>
<evidence type="ECO:0000313" key="3">
    <source>
        <dbReference type="Proteomes" id="UP000051677"/>
    </source>
</evidence>